<protein>
    <recommendedName>
        <fullName evidence="2">SGNH domain-containing protein</fullName>
    </recommendedName>
</protein>
<evidence type="ECO:0000313" key="3">
    <source>
        <dbReference type="EMBL" id="UPL13348.1"/>
    </source>
</evidence>
<feature type="chain" id="PRO_5046014547" description="SGNH domain-containing protein" evidence="1">
    <location>
        <begin position="35"/>
        <end position="516"/>
    </location>
</feature>
<proteinExistence type="predicted"/>
<keyword evidence="1" id="KW-0732">Signal</keyword>
<organism evidence="3 4">
    <name type="scientific">Microbacterium galbinum</name>
    <dbReference type="NCBI Taxonomy" id="2851646"/>
    <lineage>
        <taxon>Bacteria</taxon>
        <taxon>Bacillati</taxon>
        <taxon>Actinomycetota</taxon>
        <taxon>Actinomycetes</taxon>
        <taxon>Micrococcales</taxon>
        <taxon>Microbacteriaceae</taxon>
        <taxon>Microbacterium</taxon>
    </lineage>
</organism>
<keyword evidence="4" id="KW-1185">Reference proteome</keyword>
<feature type="signal peptide" evidence="1">
    <location>
        <begin position="1"/>
        <end position="34"/>
    </location>
</feature>
<dbReference type="InterPro" id="IPR043968">
    <property type="entry name" value="SGNH"/>
</dbReference>
<dbReference type="Pfam" id="PF19040">
    <property type="entry name" value="SGNH"/>
    <property type="match status" value="1"/>
</dbReference>
<dbReference type="SUPFAM" id="SSF52266">
    <property type="entry name" value="SGNH hydrolase"/>
    <property type="match status" value="1"/>
</dbReference>
<feature type="domain" description="SGNH" evidence="2">
    <location>
        <begin position="289"/>
        <end position="502"/>
    </location>
</feature>
<dbReference type="EMBL" id="CP078077">
    <property type="protein sequence ID" value="UPL13348.1"/>
    <property type="molecule type" value="Genomic_DNA"/>
</dbReference>
<accession>A0ABY4IPZ7</accession>
<dbReference type="RefSeq" id="WP_247956685.1">
    <property type="nucleotide sequence ID" value="NZ_CP078077.1"/>
</dbReference>
<evidence type="ECO:0000313" key="4">
    <source>
        <dbReference type="Proteomes" id="UP000831963"/>
    </source>
</evidence>
<evidence type="ECO:0000259" key="2">
    <source>
        <dbReference type="Pfam" id="PF19040"/>
    </source>
</evidence>
<sequence>MTAQSTAIRRRTTAIVAVLILALVAILESNVAHAATPVSLTLSTSAESVTFSRPLTVTGVARTGSAPLVNAEVKIVGQNVNGVWRILSTTRTDPSGAYTATFAPVEQYRVKAEIAATSTTASAASTSRTITVQPGVYNAVPAQNSYAVVNLSKHVTGNLHGGLAGKRVKLEHLVGGAWTTVAQSYAASDGSFSMSFTPTRTGSTRLRIYIPAGQGLLGKAGPNTVLTTLGSTAELAGRGPTCYGVMSTLTPNCVNPELGGVILPTTVAEELRLVTGGSYGPDCWQSNPTDNVRMCSYGSTRSDATRIAFVGDSHAAGYMAGLRPRLTAENWRVDTYFGVSCRWLDFPDGHGCKPRAVAIESALLHGGYDAIVATGLREPSADPTSAEAVSQQYVRAWSRAAAAGIPVIAIGDFPYLPQAAVDCVTRSRGMAAAGCTAARSEVLAGIDPMYSAARQTPGASFIDLNRYYCGPDTCPLVTGGIVVFRDRHHITGTFSETMGAHVAYRIKKQLQELGIR</sequence>
<name>A0ABY4IPZ7_9MICO</name>
<reference evidence="3 4" key="1">
    <citation type="submission" date="2021-06" db="EMBL/GenBank/DDBJ databases">
        <title>Genome-based taxonomic framework of Microbacterium strains isolated from marine environment, the description of four new species and reclassification of four preexisting species.</title>
        <authorList>
            <person name="Lee S.D."/>
            <person name="Kim S.-M."/>
            <person name="Byeon Y.-S."/>
            <person name="Yang H.L."/>
            <person name="Kim I.S."/>
        </authorList>
    </citation>
    <scope>NUCLEOTIDE SEQUENCE [LARGE SCALE GENOMIC DNA]</scope>
    <source>
        <strain evidence="3 4">SSW1-36</strain>
    </source>
</reference>
<evidence type="ECO:0000256" key="1">
    <source>
        <dbReference type="SAM" id="SignalP"/>
    </source>
</evidence>
<dbReference type="Proteomes" id="UP000831963">
    <property type="component" value="Chromosome"/>
</dbReference>
<gene>
    <name evidence="3" type="ORF">KV396_02170</name>
</gene>